<evidence type="ECO:0000256" key="2">
    <source>
        <dbReference type="ARBA" id="ARBA00022603"/>
    </source>
</evidence>
<dbReference type="Gene3D" id="3.30.1330.30">
    <property type="match status" value="1"/>
</dbReference>
<dbReference type="CDD" id="cd18103">
    <property type="entry name" value="SpoU-like_RlmB"/>
    <property type="match status" value="1"/>
</dbReference>
<dbReference type="PATRIC" id="fig|1264554.4.peg.91"/>
<comment type="similarity">
    <text evidence="1">Belongs to the class IV-like SAM-binding methyltransferase superfamily. RNA methyltransferase TrmH family.</text>
</comment>
<evidence type="ECO:0000313" key="6">
    <source>
        <dbReference type="Proteomes" id="UP000033750"/>
    </source>
</evidence>
<dbReference type="Proteomes" id="UP000033750">
    <property type="component" value="Unassembled WGS sequence"/>
</dbReference>
<dbReference type="PANTHER" id="PTHR46429">
    <property type="entry name" value="23S RRNA (GUANOSINE-2'-O-)-METHYLTRANSFERASE RLMB"/>
    <property type="match status" value="1"/>
</dbReference>
<sequence length="231" mass="25717">MEKLLLCGRNSVFDALKNNFPIEKIFIAKESNNLSLKIKKYNVAIEIVTKKDIEKITTENHQGIIAVLKDFPIYDLNYLLNEKPNKVLILDHIQDPHNLGAIIRTANAFGIKFIIISKERSADITNSVLKISSGGFIGIKIVKVNSISATIHKLNKNGYWIYASALEEKSISLNKIKFNSPSALIVGNENYGVSKSALKMADQIIHIEQFGSVQSLNVSVATGILLYEFVK</sequence>
<dbReference type="AlphaFoldDB" id="A0A0F5H065"/>
<name>A0A0F5H065_9BACT</name>
<keyword evidence="3 5" id="KW-0808">Transferase</keyword>
<dbReference type="OrthoDB" id="9794400at2"/>
<dbReference type="NCBIfam" id="TIGR00186">
    <property type="entry name" value="rRNA_methyl_3"/>
    <property type="match status" value="1"/>
</dbReference>
<dbReference type="GO" id="GO:0032259">
    <property type="term" value="P:methylation"/>
    <property type="evidence" value="ECO:0007669"/>
    <property type="project" value="UniProtKB-KW"/>
</dbReference>
<keyword evidence="2 5" id="KW-0489">Methyltransferase</keyword>
<dbReference type="GO" id="GO:0003723">
    <property type="term" value="F:RNA binding"/>
    <property type="evidence" value="ECO:0007669"/>
    <property type="project" value="InterPro"/>
</dbReference>
<dbReference type="SUPFAM" id="SSF55315">
    <property type="entry name" value="L30e-like"/>
    <property type="match status" value="1"/>
</dbReference>
<dbReference type="SMART" id="SM00967">
    <property type="entry name" value="SpoU_sub_bind"/>
    <property type="match status" value="1"/>
</dbReference>
<dbReference type="InterPro" id="IPR013123">
    <property type="entry name" value="SpoU_subst-bd"/>
</dbReference>
<reference evidence="5 6" key="1">
    <citation type="submission" date="2015-03" db="EMBL/GenBank/DDBJ databases">
        <title>Genome sequence of Mycoplasma meleagridis strain ATCC 25294.</title>
        <authorList>
            <person name="Yacoub E."/>
            <person name="Blanchard A."/>
            <person name="Sirand-Pugnet P."/>
            <person name="Mardassi B.B.A."/>
        </authorList>
    </citation>
    <scope>NUCLEOTIDE SEQUENCE [LARGE SCALE GENOMIC DNA]</scope>
    <source>
        <strain evidence="5 6">ATCC 25294</strain>
    </source>
</reference>
<dbReference type="RefSeq" id="WP_046097022.1">
    <property type="nucleotide sequence ID" value="NZ_JZXN01000017.1"/>
</dbReference>
<protein>
    <submittedName>
        <fullName evidence="5">TrmH family tRNA/rRNA methyltransferase YacO</fullName>
    </submittedName>
</protein>
<dbReference type="InterPro" id="IPR004441">
    <property type="entry name" value="rRNA_MeTrfase_TrmH"/>
</dbReference>
<dbReference type="Pfam" id="PF00588">
    <property type="entry name" value="SpoU_methylase"/>
    <property type="match status" value="1"/>
</dbReference>
<dbReference type="InterPro" id="IPR001537">
    <property type="entry name" value="SpoU_MeTrfase"/>
</dbReference>
<evidence type="ECO:0000259" key="4">
    <source>
        <dbReference type="SMART" id="SM00967"/>
    </source>
</evidence>
<comment type="caution">
    <text evidence="5">The sequence shown here is derived from an EMBL/GenBank/DDBJ whole genome shotgun (WGS) entry which is preliminary data.</text>
</comment>
<dbReference type="GO" id="GO:0006396">
    <property type="term" value="P:RNA processing"/>
    <property type="evidence" value="ECO:0007669"/>
    <property type="project" value="InterPro"/>
</dbReference>
<evidence type="ECO:0000256" key="3">
    <source>
        <dbReference type="ARBA" id="ARBA00022679"/>
    </source>
</evidence>
<dbReference type="SUPFAM" id="SSF75217">
    <property type="entry name" value="alpha/beta knot"/>
    <property type="match status" value="1"/>
</dbReference>
<evidence type="ECO:0000256" key="1">
    <source>
        <dbReference type="ARBA" id="ARBA00007228"/>
    </source>
</evidence>
<dbReference type="InterPro" id="IPR029026">
    <property type="entry name" value="tRNA_m1G_MTases_N"/>
</dbReference>
<dbReference type="GO" id="GO:0008173">
    <property type="term" value="F:RNA methyltransferase activity"/>
    <property type="evidence" value="ECO:0007669"/>
    <property type="project" value="InterPro"/>
</dbReference>
<dbReference type="PANTHER" id="PTHR46429:SF1">
    <property type="entry name" value="23S RRNA (GUANOSINE-2'-O-)-METHYLTRANSFERASE RLMB"/>
    <property type="match status" value="1"/>
</dbReference>
<feature type="domain" description="RNA 2-O ribose methyltransferase substrate binding" evidence="4">
    <location>
        <begin position="5"/>
        <end position="74"/>
    </location>
</feature>
<proteinExistence type="inferred from homology"/>
<organism evidence="5 6">
    <name type="scientific">Mycoplasmopsis meleagridis ATCC 25294</name>
    <dbReference type="NCBI Taxonomy" id="1264554"/>
    <lineage>
        <taxon>Bacteria</taxon>
        <taxon>Bacillati</taxon>
        <taxon>Mycoplasmatota</taxon>
        <taxon>Mycoplasmoidales</taxon>
        <taxon>Metamycoplasmataceae</taxon>
        <taxon>Mycoplasmopsis</taxon>
    </lineage>
</organism>
<dbReference type="Gene3D" id="3.40.1280.10">
    <property type="match status" value="1"/>
</dbReference>
<dbReference type="InterPro" id="IPR029064">
    <property type="entry name" value="Ribosomal_eL30-like_sf"/>
</dbReference>
<gene>
    <name evidence="5" type="ORF">MMELEA_00610</name>
</gene>
<evidence type="ECO:0000313" key="5">
    <source>
        <dbReference type="EMBL" id="KKB26679.1"/>
    </source>
</evidence>
<dbReference type="Pfam" id="PF08032">
    <property type="entry name" value="SpoU_sub_bind"/>
    <property type="match status" value="1"/>
</dbReference>
<dbReference type="EMBL" id="JZXN01000017">
    <property type="protein sequence ID" value="KKB26679.1"/>
    <property type="molecule type" value="Genomic_DNA"/>
</dbReference>
<dbReference type="InterPro" id="IPR029028">
    <property type="entry name" value="Alpha/beta_knot_MTases"/>
</dbReference>
<dbReference type="STRING" id="29561.MM26B8_05140"/>
<dbReference type="GO" id="GO:0005829">
    <property type="term" value="C:cytosol"/>
    <property type="evidence" value="ECO:0007669"/>
    <property type="project" value="TreeGrafter"/>
</dbReference>
<keyword evidence="6" id="KW-1185">Reference proteome</keyword>
<accession>A0A0F5H065</accession>